<reference evidence="2 3" key="1">
    <citation type="journal article" date="2017" name="Nat. Commun.">
        <title>Genome assembly with in vitro proximity ligation data and whole-genome triplication in lettuce.</title>
        <authorList>
            <person name="Reyes-Chin-Wo S."/>
            <person name="Wang Z."/>
            <person name="Yang X."/>
            <person name="Kozik A."/>
            <person name="Arikit S."/>
            <person name="Song C."/>
            <person name="Xia L."/>
            <person name="Froenicke L."/>
            <person name="Lavelle D.O."/>
            <person name="Truco M.J."/>
            <person name="Xia R."/>
            <person name="Zhu S."/>
            <person name="Xu C."/>
            <person name="Xu H."/>
            <person name="Xu X."/>
            <person name="Cox K."/>
            <person name="Korf I."/>
            <person name="Meyers B.C."/>
            <person name="Michelmore R.W."/>
        </authorList>
    </citation>
    <scope>NUCLEOTIDE SEQUENCE [LARGE SCALE GENOMIC DNA]</scope>
    <source>
        <strain evidence="3">cv. Salinas</strain>
        <tissue evidence="2">Seedlings</tissue>
    </source>
</reference>
<evidence type="ECO:0000313" key="3">
    <source>
        <dbReference type="Proteomes" id="UP000235145"/>
    </source>
</evidence>
<organism evidence="2 3">
    <name type="scientific">Lactuca sativa</name>
    <name type="common">Garden lettuce</name>
    <dbReference type="NCBI Taxonomy" id="4236"/>
    <lineage>
        <taxon>Eukaryota</taxon>
        <taxon>Viridiplantae</taxon>
        <taxon>Streptophyta</taxon>
        <taxon>Embryophyta</taxon>
        <taxon>Tracheophyta</taxon>
        <taxon>Spermatophyta</taxon>
        <taxon>Magnoliopsida</taxon>
        <taxon>eudicotyledons</taxon>
        <taxon>Gunneridae</taxon>
        <taxon>Pentapetalae</taxon>
        <taxon>asterids</taxon>
        <taxon>campanulids</taxon>
        <taxon>Asterales</taxon>
        <taxon>Asteraceae</taxon>
        <taxon>Cichorioideae</taxon>
        <taxon>Cichorieae</taxon>
        <taxon>Lactucinae</taxon>
        <taxon>Lactuca</taxon>
    </lineage>
</organism>
<dbReference type="AlphaFoldDB" id="A0A9R1XNN6"/>
<sequence>MIRANEIIGGIPYFILDDSTPEDNNDCYVNAHVAGNEVEDGEIEPSVQEEGWDDNDDLEELTIENTKAKLACPGLQEKDDPKYPPGFTLVMSNNNTLERSQHKDASHDSPSVHQFQSSEQQQVQNRGAISSLVASSVSVYKVGFAFERYGSVFHTLAAYSFNKFISDTCLVDISWDGYSFTWIDPSASKMSKLDRFLISENQLELFPNLSGVVLDRHLSNHRPILLKELVVDCVPSPLEYFILGKIKDWSKSFKVARDASKREIRDVWADLELKVDEVEGEAKDMAIKLNILKQLHDNYRMEAIDLTKKSKIRWAIEGDENSKYFHGILNQKMRHLVIRGVIKDGVWMDNPDQVKRSIFLHFVDRFKPPPNSQPRFVGDFCNKLSLKDSLRLDSMITKEEIKKAAWDCGANKSPAGPNGFTFEFIRKFWYLVEADFVNVVSGFFNSSFFPKGCNPSFIALIPKIHDVKCVSDFLPIILIWSCAWSEVIKKILLKCLIGKLKPYMLVKVVKSIHGDDGGLQKTFSCAHGSLWIEVVKSTYKLLEKGINLLSLCKKKVGNGAITSFWNDIWMGDTSFKVCYSRNFFP</sequence>
<proteinExistence type="predicted"/>
<evidence type="ECO:0008006" key="4">
    <source>
        <dbReference type="Google" id="ProtNLM"/>
    </source>
</evidence>
<dbReference type="InterPro" id="IPR036691">
    <property type="entry name" value="Endo/exonu/phosph_ase_sf"/>
</dbReference>
<name>A0A9R1XNN6_LACSA</name>
<evidence type="ECO:0000313" key="2">
    <source>
        <dbReference type="EMBL" id="KAJ0219624.1"/>
    </source>
</evidence>
<dbReference type="Proteomes" id="UP000235145">
    <property type="component" value="Unassembled WGS sequence"/>
</dbReference>
<feature type="compositionally biased region" description="Low complexity" evidence="1">
    <location>
        <begin position="111"/>
        <end position="120"/>
    </location>
</feature>
<accession>A0A9R1XNN6</accession>
<gene>
    <name evidence="2" type="ORF">LSAT_V11C300108210</name>
</gene>
<evidence type="ECO:0000256" key="1">
    <source>
        <dbReference type="SAM" id="MobiDB-lite"/>
    </source>
</evidence>
<dbReference type="Gene3D" id="3.60.10.10">
    <property type="entry name" value="Endonuclease/exonuclease/phosphatase"/>
    <property type="match status" value="1"/>
</dbReference>
<feature type="region of interest" description="Disordered" evidence="1">
    <location>
        <begin position="98"/>
        <end position="120"/>
    </location>
</feature>
<dbReference type="EMBL" id="NBSK02000003">
    <property type="protein sequence ID" value="KAJ0219624.1"/>
    <property type="molecule type" value="Genomic_DNA"/>
</dbReference>
<keyword evidence="3" id="KW-1185">Reference proteome</keyword>
<comment type="caution">
    <text evidence="2">The sequence shown here is derived from an EMBL/GenBank/DDBJ whole genome shotgun (WGS) entry which is preliminary data.</text>
</comment>
<protein>
    <recommendedName>
        <fullName evidence="4">Reverse transcriptase domain-containing protein</fullName>
    </recommendedName>
</protein>
<dbReference type="PANTHER" id="PTHR33710">
    <property type="entry name" value="BNAC02G09200D PROTEIN"/>
    <property type="match status" value="1"/>
</dbReference>
<dbReference type="PANTHER" id="PTHR33710:SF64">
    <property type="entry name" value="ENDONUCLEASE_EXONUCLEASE_PHOSPHATASE DOMAIN-CONTAINING PROTEIN"/>
    <property type="match status" value="1"/>
</dbReference>